<evidence type="ECO:0000313" key="4">
    <source>
        <dbReference type="Proteomes" id="UP000552836"/>
    </source>
</evidence>
<keyword evidence="1" id="KW-0472">Membrane</keyword>
<sequence length="125" mass="12990">MRATPRNIAATVLVALIVVPYIGYLVADEMPFIQDPRGMAATGLVLGLAAALVAGRDAFAPGPRHRAALAAGVVALGLGIAALWAETDETLLALFMAAVVVTWALGELAALPTGHRDQRLVDRHS</sequence>
<reference evidence="5" key="2">
    <citation type="journal article" date="2019" name="Int. J. Syst. Evol. Microbiol.">
        <title>The Global Catalogue of Microorganisms (GCM) 10K type strain sequencing project: providing services to taxonomists for standard genome sequencing and annotation.</title>
        <authorList>
            <consortium name="The Broad Institute Genomics Platform"/>
            <consortium name="The Broad Institute Genome Sequencing Center for Infectious Disease"/>
            <person name="Wu L."/>
            <person name="Ma J."/>
        </authorList>
    </citation>
    <scope>NUCLEOTIDE SEQUENCE [LARGE SCALE GENOMIC DNA]</scope>
    <source>
        <strain evidence="5">CGMCC 4.5581</strain>
    </source>
</reference>
<dbReference type="RefSeq" id="WP_166756744.1">
    <property type="nucleotide sequence ID" value="NZ_BAABJU010000003.1"/>
</dbReference>
<dbReference type="EMBL" id="BMMI01000007">
    <property type="protein sequence ID" value="GGL76972.1"/>
    <property type="molecule type" value="Genomic_DNA"/>
</dbReference>
<comment type="caution">
    <text evidence="3">The sequence shown here is derived from an EMBL/GenBank/DDBJ whole genome shotgun (WGS) entry which is preliminary data.</text>
</comment>
<feature type="transmembrane region" description="Helical" evidence="1">
    <location>
        <begin position="67"/>
        <end position="85"/>
    </location>
</feature>
<reference evidence="2" key="1">
    <citation type="journal article" date="2014" name="Int. J. Syst. Evol. Microbiol.">
        <title>Complete genome of a new Firmicutes species belonging to the dominant human colonic microbiota ('Ruminococcus bicirculans') reveals two chromosomes and a selective capacity to utilize plant glucans.</title>
        <authorList>
            <consortium name="NISC Comparative Sequencing Program"/>
            <person name="Wegmann U."/>
            <person name="Louis P."/>
            <person name="Goesmann A."/>
            <person name="Henrissat B."/>
            <person name="Duncan S.H."/>
            <person name="Flint H.J."/>
        </authorList>
    </citation>
    <scope>NUCLEOTIDE SEQUENCE</scope>
    <source>
        <strain evidence="2">CGMCC 4.5581</strain>
    </source>
</reference>
<dbReference type="EMBL" id="JAAMPA010000002">
    <property type="protein sequence ID" value="NIH69175.1"/>
    <property type="molecule type" value="Genomic_DNA"/>
</dbReference>
<evidence type="ECO:0000313" key="2">
    <source>
        <dbReference type="EMBL" id="GGL76972.1"/>
    </source>
</evidence>
<dbReference type="Proteomes" id="UP000552836">
    <property type="component" value="Unassembled WGS sequence"/>
</dbReference>
<reference evidence="3 4" key="3">
    <citation type="submission" date="2020-02" db="EMBL/GenBank/DDBJ databases">
        <title>Sequencing the genomes of 1000 actinobacteria strains.</title>
        <authorList>
            <person name="Klenk H.-P."/>
        </authorList>
    </citation>
    <scope>NUCLEOTIDE SEQUENCE [LARGE SCALE GENOMIC DNA]</scope>
    <source>
        <strain evidence="3 4">DSM 45201</strain>
    </source>
</reference>
<evidence type="ECO:0000313" key="3">
    <source>
        <dbReference type="EMBL" id="NIH69175.1"/>
    </source>
</evidence>
<keyword evidence="1" id="KW-0812">Transmembrane</keyword>
<reference evidence="2" key="4">
    <citation type="submission" date="2024-05" db="EMBL/GenBank/DDBJ databases">
        <authorList>
            <person name="Sun Q."/>
            <person name="Zhou Y."/>
        </authorList>
    </citation>
    <scope>NUCLEOTIDE SEQUENCE</scope>
    <source>
        <strain evidence="2">CGMCC 4.5581</strain>
    </source>
</reference>
<evidence type="ECO:0000256" key="1">
    <source>
        <dbReference type="SAM" id="Phobius"/>
    </source>
</evidence>
<accession>A0A846LU57</accession>
<name>A0A846LU57_9ACTN</name>
<organism evidence="3 4">
    <name type="scientific">Modestobacter marinus</name>
    <dbReference type="NCBI Taxonomy" id="477641"/>
    <lineage>
        <taxon>Bacteria</taxon>
        <taxon>Bacillati</taxon>
        <taxon>Actinomycetota</taxon>
        <taxon>Actinomycetes</taxon>
        <taxon>Geodermatophilales</taxon>
        <taxon>Geodermatophilaceae</taxon>
        <taxon>Modestobacter</taxon>
    </lineage>
</organism>
<dbReference type="Proteomes" id="UP000648663">
    <property type="component" value="Unassembled WGS sequence"/>
</dbReference>
<keyword evidence="1" id="KW-1133">Transmembrane helix</keyword>
<evidence type="ECO:0000313" key="5">
    <source>
        <dbReference type="Proteomes" id="UP000648663"/>
    </source>
</evidence>
<protein>
    <submittedName>
        <fullName evidence="3">Peptidoglycan/LPS O-acetylase OafA/YrhL</fullName>
    </submittedName>
</protein>
<keyword evidence="5" id="KW-1185">Reference proteome</keyword>
<dbReference type="AlphaFoldDB" id="A0A846LU57"/>
<proteinExistence type="predicted"/>
<feature type="transmembrane region" description="Helical" evidence="1">
    <location>
        <begin position="91"/>
        <end position="111"/>
    </location>
</feature>
<gene>
    <name evidence="3" type="ORF">FB380_003663</name>
    <name evidence="2" type="ORF">GCM10011589_36240</name>
</gene>
<feature type="transmembrane region" description="Helical" evidence="1">
    <location>
        <begin position="37"/>
        <end position="55"/>
    </location>
</feature>